<proteinExistence type="predicted"/>
<dbReference type="SUPFAM" id="SSF48452">
    <property type="entry name" value="TPR-like"/>
    <property type="match status" value="1"/>
</dbReference>
<dbReference type="Pfam" id="PF13424">
    <property type="entry name" value="TPR_12"/>
    <property type="match status" value="1"/>
</dbReference>
<feature type="transmembrane region" description="Helical" evidence="4">
    <location>
        <begin position="137"/>
        <end position="156"/>
    </location>
</feature>
<dbReference type="EMBL" id="JAJEWP010000010">
    <property type="protein sequence ID" value="MCC2618290.1"/>
    <property type="molecule type" value="Genomic_DNA"/>
</dbReference>
<feature type="domain" description="OmpR/PhoB-type" evidence="5">
    <location>
        <begin position="6"/>
        <end position="111"/>
    </location>
</feature>
<keyword evidence="4" id="KW-0812">Transmembrane</keyword>
<dbReference type="SMART" id="SM00862">
    <property type="entry name" value="Trans_reg_C"/>
    <property type="match status" value="1"/>
</dbReference>
<keyword evidence="2" id="KW-0802">TPR repeat</keyword>
<reference evidence="6 7" key="1">
    <citation type="submission" date="2021-10" db="EMBL/GenBank/DDBJ databases">
        <title>Draft genome of Aestuariibacter halophilus JC2043.</title>
        <authorList>
            <person name="Emsley S.A."/>
            <person name="Pfannmuller K.M."/>
            <person name="Ushijima B."/>
            <person name="Saw J.H."/>
            <person name="Videau P."/>
        </authorList>
    </citation>
    <scope>NUCLEOTIDE SEQUENCE [LARGE SCALE GENOMIC DNA]</scope>
    <source>
        <strain evidence="6 7">JC2043</strain>
    </source>
</reference>
<dbReference type="SUPFAM" id="SSF46894">
    <property type="entry name" value="C-terminal effector domain of the bipartite response regulators"/>
    <property type="match status" value="1"/>
</dbReference>
<evidence type="ECO:0000313" key="7">
    <source>
        <dbReference type="Proteomes" id="UP001520878"/>
    </source>
</evidence>
<comment type="caution">
    <text evidence="6">The sequence shown here is derived from an EMBL/GenBank/DDBJ whole genome shotgun (WGS) entry which is preliminary data.</text>
</comment>
<keyword evidence="7" id="KW-1185">Reference proteome</keyword>
<evidence type="ECO:0000256" key="4">
    <source>
        <dbReference type="SAM" id="Phobius"/>
    </source>
</evidence>
<evidence type="ECO:0000259" key="5">
    <source>
        <dbReference type="PROSITE" id="PS51755"/>
    </source>
</evidence>
<evidence type="ECO:0000313" key="6">
    <source>
        <dbReference type="EMBL" id="MCC2618290.1"/>
    </source>
</evidence>
<dbReference type="CDD" id="cd00383">
    <property type="entry name" value="trans_reg_C"/>
    <property type="match status" value="1"/>
</dbReference>
<dbReference type="SMART" id="SM00028">
    <property type="entry name" value="TPR"/>
    <property type="match status" value="4"/>
</dbReference>
<keyword evidence="4" id="KW-1133">Transmembrane helix</keyword>
<keyword evidence="1 3" id="KW-0238">DNA-binding</keyword>
<dbReference type="InterPro" id="IPR019734">
    <property type="entry name" value="TPR_rpt"/>
</dbReference>
<dbReference type="Gene3D" id="1.10.10.10">
    <property type="entry name" value="Winged helix-like DNA-binding domain superfamily/Winged helix DNA-binding domain"/>
    <property type="match status" value="1"/>
</dbReference>
<dbReference type="InterPro" id="IPR001867">
    <property type="entry name" value="OmpR/PhoB-type_DNA-bd"/>
</dbReference>
<dbReference type="PROSITE" id="PS51755">
    <property type="entry name" value="OMPR_PHOB"/>
    <property type="match status" value="1"/>
</dbReference>
<dbReference type="PANTHER" id="PTHR12558">
    <property type="entry name" value="CELL DIVISION CYCLE 16,23,27"/>
    <property type="match status" value="1"/>
</dbReference>
<evidence type="ECO:0000256" key="3">
    <source>
        <dbReference type="PROSITE-ProRule" id="PRU01091"/>
    </source>
</evidence>
<dbReference type="InterPro" id="IPR011990">
    <property type="entry name" value="TPR-like_helical_dom_sf"/>
</dbReference>
<dbReference type="Proteomes" id="UP001520878">
    <property type="component" value="Unassembled WGS sequence"/>
</dbReference>
<feature type="repeat" description="TPR" evidence="2">
    <location>
        <begin position="273"/>
        <end position="306"/>
    </location>
</feature>
<dbReference type="Gene3D" id="1.25.40.10">
    <property type="entry name" value="Tetratricopeptide repeat domain"/>
    <property type="match status" value="1"/>
</dbReference>
<accession>A0ABS8GCK4</accession>
<protein>
    <submittedName>
        <fullName evidence="6">Tetratricopeptide repeat protein</fullName>
    </submittedName>
</protein>
<dbReference type="PROSITE" id="PS50005">
    <property type="entry name" value="TPR"/>
    <property type="match status" value="1"/>
</dbReference>
<sequence>MKTAAADILCLNQWDINLVTGEITDNSQPGDGTPSTERIDPLGIRLIQLLAEHNGELVTKDTLMSALWPDTIVTEDALARCVSRVRKQLGDSSRHPRFIETLPKRGYRLIAEEVQWKVISDAPAVRPHSNTSAGKRMYLRGLVTLVLFVLVSVLLYTNHAPLSEPSPAMDELLAQADDYYHRINRQDNEMALELYQQAIAQQPDSALAMAGLANALVQRAIRLPVPDTKTAWRDMSLGQALADGRLFSQTTQDSLATAHALATKAVALAPDDPRSHKALGFVLSAQNHLQPALQRYQQALSLDPKAWDVLINMGELYELQGQPNTAISHYKQALKGMQRDNAGKAWRASTGALIGDKYLLQGNVSEAEIWYRHVLTFAPFDSAATKGLSQVLRQSGRTGEAERLCQTYRERVGRSAC</sequence>
<name>A0ABS8GCK4_9ALTE</name>
<dbReference type="InterPro" id="IPR016032">
    <property type="entry name" value="Sig_transdc_resp-reg_C-effctor"/>
</dbReference>
<organism evidence="6 7">
    <name type="scientific">Fluctibacter halophilus</name>
    <dbReference type="NCBI Taxonomy" id="226011"/>
    <lineage>
        <taxon>Bacteria</taxon>
        <taxon>Pseudomonadati</taxon>
        <taxon>Pseudomonadota</taxon>
        <taxon>Gammaproteobacteria</taxon>
        <taxon>Alteromonadales</taxon>
        <taxon>Alteromonadaceae</taxon>
        <taxon>Fluctibacter</taxon>
    </lineage>
</organism>
<dbReference type="Pfam" id="PF00486">
    <property type="entry name" value="Trans_reg_C"/>
    <property type="match status" value="1"/>
</dbReference>
<evidence type="ECO:0000256" key="1">
    <source>
        <dbReference type="ARBA" id="ARBA00023125"/>
    </source>
</evidence>
<dbReference type="RefSeq" id="WP_229163064.1">
    <property type="nucleotide sequence ID" value="NZ_JAJEWP010000010.1"/>
</dbReference>
<feature type="DNA-binding region" description="OmpR/PhoB-type" evidence="3">
    <location>
        <begin position="6"/>
        <end position="111"/>
    </location>
</feature>
<evidence type="ECO:0000256" key="2">
    <source>
        <dbReference type="PROSITE-ProRule" id="PRU00339"/>
    </source>
</evidence>
<dbReference type="InterPro" id="IPR036388">
    <property type="entry name" value="WH-like_DNA-bd_sf"/>
</dbReference>
<gene>
    <name evidence="6" type="ORF">LJ739_18685</name>
</gene>
<dbReference type="PANTHER" id="PTHR12558:SF33">
    <property type="entry name" value="BLL7664 PROTEIN"/>
    <property type="match status" value="1"/>
</dbReference>
<keyword evidence="4" id="KW-0472">Membrane</keyword>